<dbReference type="InterPro" id="IPR050093">
    <property type="entry name" value="ABC_SmlMolc_Importer"/>
</dbReference>
<accession>A0A173R4G4</accession>
<evidence type="ECO:0000256" key="3">
    <source>
        <dbReference type="ARBA" id="ARBA00022840"/>
    </source>
</evidence>
<proteinExistence type="predicted"/>
<organism evidence="5 6">
    <name type="scientific">Coprococcus comes</name>
    <dbReference type="NCBI Taxonomy" id="410072"/>
    <lineage>
        <taxon>Bacteria</taxon>
        <taxon>Bacillati</taxon>
        <taxon>Bacillota</taxon>
        <taxon>Clostridia</taxon>
        <taxon>Lachnospirales</taxon>
        <taxon>Lachnospiraceae</taxon>
        <taxon>Coprococcus</taxon>
    </lineage>
</organism>
<dbReference type="PROSITE" id="PS50893">
    <property type="entry name" value="ABC_TRANSPORTER_2"/>
    <property type="match status" value="1"/>
</dbReference>
<evidence type="ECO:0000313" key="6">
    <source>
        <dbReference type="Proteomes" id="UP000095727"/>
    </source>
</evidence>
<keyword evidence="3 5" id="KW-0067">ATP-binding</keyword>
<sequence length="349" mass="39740">MVELEIKKKYEKFRLDVAFKSEKKRIGILGASGCGKSLTLKSIAGIERPEKGRIVIDGVTLFDAGKKIFLKPQKRKVGYLFQNYALFPNMTVEQNIGIGFTGNKEDKQKMVEQLIHHFQLDGLEKLYPSKLSGGQQQRTALARIMAYEPDVILLDEPFSALDAYLRERMLTELMEMLSDYEGTVIMVSHSRDEIYSFSEEVLVIEDGHGIRLGPVKEVFNAPRYKTAARLTGCKNIADAYRMDAQTVYVKDWDVQLIFKGRSVPENVKAIGIRAHDLIPVYGTISGAMLKVKEWKSVDYPFERKYFIQCESGCEDFCWFVQREISATLEEKGMPDALAFPEEKVLFLEG</sequence>
<name>A0A173R4G4_9FIRM</name>
<gene>
    <name evidence="5" type="primary">fbpC2</name>
    <name evidence="5" type="ORF">ERS852574_00288</name>
</gene>
<dbReference type="Pfam" id="PF00005">
    <property type="entry name" value="ABC_tran"/>
    <property type="match status" value="1"/>
</dbReference>
<evidence type="ECO:0000313" key="5">
    <source>
        <dbReference type="EMBL" id="CUM72707.1"/>
    </source>
</evidence>
<dbReference type="EMBL" id="CYXR01000002">
    <property type="protein sequence ID" value="CUM72707.1"/>
    <property type="molecule type" value="Genomic_DNA"/>
</dbReference>
<dbReference type="Proteomes" id="UP000095727">
    <property type="component" value="Unassembled WGS sequence"/>
</dbReference>
<dbReference type="GO" id="GO:0005524">
    <property type="term" value="F:ATP binding"/>
    <property type="evidence" value="ECO:0007669"/>
    <property type="project" value="UniProtKB-KW"/>
</dbReference>
<protein>
    <submittedName>
        <fullName evidence="5">Fe(3+) ions import ATP-binding protein FbpC 2</fullName>
        <ecNumber evidence="5">3.6.3.30</ecNumber>
    </submittedName>
</protein>
<keyword evidence="5" id="KW-0378">Hydrolase</keyword>
<dbReference type="RefSeq" id="WP_055155569.1">
    <property type="nucleotide sequence ID" value="NZ_CYXR01000002.1"/>
</dbReference>
<dbReference type="PANTHER" id="PTHR42781:SF4">
    <property type="entry name" value="SPERMIDINE_PUTRESCINE IMPORT ATP-BINDING PROTEIN POTA"/>
    <property type="match status" value="1"/>
</dbReference>
<evidence type="ECO:0000256" key="2">
    <source>
        <dbReference type="ARBA" id="ARBA00022741"/>
    </source>
</evidence>
<dbReference type="AlphaFoldDB" id="A0A173R4G4"/>
<evidence type="ECO:0000256" key="1">
    <source>
        <dbReference type="ARBA" id="ARBA00022448"/>
    </source>
</evidence>
<dbReference type="Gene3D" id="3.40.50.300">
    <property type="entry name" value="P-loop containing nucleotide triphosphate hydrolases"/>
    <property type="match status" value="1"/>
</dbReference>
<evidence type="ECO:0000259" key="4">
    <source>
        <dbReference type="PROSITE" id="PS50893"/>
    </source>
</evidence>
<keyword evidence="2" id="KW-0547">Nucleotide-binding</keyword>
<dbReference type="InterPro" id="IPR003439">
    <property type="entry name" value="ABC_transporter-like_ATP-bd"/>
</dbReference>
<dbReference type="InterPro" id="IPR027417">
    <property type="entry name" value="P-loop_NTPase"/>
</dbReference>
<feature type="domain" description="ABC transporter" evidence="4">
    <location>
        <begin position="1"/>
        <end position="231"/>
    </location>
</feature>
<dbReference type="InterPro" id="IPR003593">
    <property type="entry name" value="AAA+_ATPase"/>
</dbReference>
<reference evidence="5 6" key="1">
    <citation type="submission" date="2015-09" db="EMBL/GenBank/DDBJ databases">
        <authorList>
            <consortium name="Pathogen Informatics"/>
        </authorList>
    </citation>
    <scope>NUCLEOTIDE SEQUENCE [LARGE SCALE GENOMIC DNA]</scope>
    <source>
        <strain evidence="5 6">2789STDY5834962</strain>
    </source>
</reference>
<dbReference type="SMART" id="SM00382">
    <property type="entry name" value="AAA"/>
    <property type="match status" value="1"/>
</dbReference>
<dbReference type="PANTHER" id="PTHR42781">
    <property type="entry name" value="SPERMIDINE/PUTRESCINE IMPORT ATP-BINDING PROTEIN POTA"/>
    <property type="match status" value="1"/>
</dbReference>
<dbReference type="SUPFAM" id="SSF52540">
    <property type="entry name" value="P-loop containing nucleoside triphosphate hydrolases"/>
    <property type="match status" value="1"/>
</dbReference>
<dbReference type="EC" id="3.6.3.30" evidence="5"/>
<keyword evidence="1" id="KW-0813">Transport</keyword>
<dbReference type="GO" id="GO:0016887">
    <property type="term" value="F:ATP hydrolysis activity"/>
    <property type="evidence" value="ECO:0007669"/>
    <property type="project" value="InterPro"/>
</dbReference>